<dbReference type="GO" id="GO:0009873">
    <property type="term" value="P:ethylene-activated signaling pathway"/>
    <property type="evidence" value="ECO:0007669"/>
    <property type="project" value="UniProtKB-KW"/>
</dbReference>
<dbReference type="Proteomes" id="UP000298416">
    <property type="component" value="Unassembled WGS sequence"/>
</dbReference>
<protein>
    <recommendedName>
        <fullName evidence="11">AP2/ERF domain-containing protein</fullName>
    </recommendedName>
</protein>
<keyword evidence="4" id="KW-0805">Transcription regulation</keyword>
<evidence type="ECO:0000256" key="7">
    <source>
        <dbReference type="ARBA" id="ARBA00023163"/>
    </source>
</evidence>
<comment type="caution">
    <text evidence="12">The sequence shown here is derived from an EMBL/GenBank/DDBJ whole genome shotgun (WGS) entry which is preliminary data.</text>
</comment>
<organism evidence="12">
    <name type="scientific">Salvia splendens</name>
    <name type="common">Scarlet sage</name>
    <dbReference type="NCBI Taxonomy" id="180675"/>
    <lineage>
        <taxon>Eukaryota</taxon>
        <taxon>Viridiplantae</taxon>
        <taxon>Streptophyta</taxon>
        <taxon>Embryophyta</taxon>
        <taxon>Tracheophyta</taxon>
        <taxon>Spermatophyta</taxon>
        <taxon>Magnoliopsida</taxon>
        <taxon>eudicotyledons</taxon>
        <taxon>Gunneridae</taxon>
        <taxon>Pentapetalae</taxon>
        <taxon>asterids</taxon>
        <taxon>lamiids</taxon>
        <taxon>Lamiales</taxon>
        <taxon>Lamiaceae</taxon>
        <taxon>Nepetoideae</taxon>
        <taxon>Mentheae</taxon>
        <taxon>Salviinae</taxon>
        <taxon>Salvia</taxon>
        <taxon>Salvia subgen. Calosphace</taxon>
        <taxon>core Calosphace</taxon>
    </lineage>
</organism>
<dbReference type="OrthoDB" id="777275at2759"/>
<evidence type="ECO:0000256" key="2">
    <source>
        <dbReference type="ARBA" id="ARBA00022745"/>
    </source>
</evidence>
<dbReference type="FunFam" id="3.30.730.10:FF:000001">
    <property type="entry name" value="Ethylene-responsive transcription factor 2"/>
    <property type="match status" value="1"/>
</dbReference>
<feature type="region of interest" description="Disordered" evidence="10">
    <location>
        <begin position="1"/>
        <end position="25"/>
    </location>
</feature>
<keyword evidence="7" id="KW-0804">Transcription</keyword>
<comment type="subcellular location">
    <subcellularLocation>
        <location evidence="1">Nucleus</location>
    </subcellularLocation>
</comment>
<evidence type="ECO:0000256" key="9">
    <source>
        <dbReference type="ARBA" id="ARBA00024343"/>
    </source>
</evidence>
<keyword evidence="5" id="KW-0238">DNA-binding</keyword>
<dbReference type="SMART" id="SM00380">
    <property type="entry name" value="AP2"/>
    <property type="match status" value="1"/>
</dbReference>
<keyword evidence="13" id="KW-1185">Reference proteome</keyword>
<dbReference type="InterPro" id="IPR051758">
    <property type="entry name" value="ERF/AP2-like"/>
</dbReference>
<keyword evidence="3" id="KW-0611">Plant defense</keyword>
<evidence type="ECO:0000313" key="12">
    <source>
        <dbReference type="EMBL" id="KAG6428177.1"/>
    </source>
</evidence>
<dbReference type="AlphaFoldDB" id="A0A8X9A397"/>
<evidence type="ECO:0000313" key="13">
    <source>
        <dbReference type="Proteomes" id="UP000298416"/>
    </source>
</evidence>
<keyword evidence="2" id="KW-0936">Ethylene signaling pathway</keyword>
<dbReference type="GO" id="GO:0006952">
    <property type="term" value="P:defense response"/>
    <property type="evidence" value="ECO:0007669"/>
    <property type="project" value="UniProtKB-KW"/>
</dbReference>
<comment type="similarity">
    <text evidence="9">Belongs to the AP2/ERF transcription factor family. ERF subfamily.</text>
</comment>
<proteinExistence type="inferred from homology"/>
<reference evidence="12" key="2">
    <citation type="submission" date="2020-08" db="EMBL/GenBank/DDBJ databases">
        <title>Plant Genome Project.</title>
        <authorList>
            <person name="Zhang R.-G."/>
        </authorList>
    </citation>
    <scope>NUCLEOTIDE SEQUENCE</scope>
    <source>
        <strain evidence="12">Huo1</strain>
        <tissue evidence="12">Leaf</tissue>
    </source>
</reference>
<dbReference type="PANTHER" id="PTHR31657:SF40">
    <property type="entry name" value="ETHYLENE-RESPONSIVE TRANSCRIPTION FACTOR ERF062"/>
    <property type="match status" value="1"/>
</dbReference>
<evidence type="ECO:0000256" key="8">
    <source>
        <dbReference type="ARBA" id="ARBA00023242"/>
    </source>
</evidence>
<dbReference type="GO" id="GO:0005634">
    <property type="term" value="C:nucleus"/>
    <property type="evidence" value="ECO:0007669"/>
    <property type="project" value="UniProtKB-SubCell"/>
</dbReference>
<dbReference type="GO" id="GO:0000976">
    <property type="term" value="F:transcription cis-regulatory region binding"/>
    <property type="evidence" value="ECO:0007669"/>
    <property type="project" value="UniProtKB-ARBA"/>
</dbReference>
<name>A0A8X9A397_SALSN</name>
<dbReference type="PRINTS" id="PR00367">
    <property type="entry name" value="ETHRSPELEMNT"/>
</dbReference>
<evidence type="ECO:0000256" key="10">
    <source>
        <dbReference type="SAM" id="MobiDB-lite"/>
    </source>
</evidence>
<gene>
    <name evidence="12" type="ORF">SASPL_112428</name>
</gene>
<evidence type="ECO:0000259" key="11">
    <source>
        <dbReference type="PROSITE" id="PS51032"/>
    </source>
</evidence>
<dbReference type="SUPFAM" id="SSF54171">
    <property type="entry name" value="DNA-binding domain"/>
    <property type="match status" value="1"/>
</dbReference>
<dbReference type="GO" id="GO:0003700">
    <property type="term" value="F:DNA-binding transcription factor activity"/>
    <property type="evidence" value="ECO:0007669"/>
    <property type="project" value="InterPro"/>
</dbReference>
<sequence length="208" mass="23146">METLTCSDDSCVPEKVRPESESTTLAVQTTKSPVLNSSKLQPHSIILPTLQSNHLFSKHLHKKRCSSSSSSKGRLYRGVRQRHWGKWVAEIRLPRNRTRVWLGTFDTAEEAASAYDTAAYILRGDHANLNFPDRKHMIKAGSGDAIEAKLRAASNKADSSSLSSTVMMNPNKKSEAEVMETMNADGDAMQPLSRMPSLDMDVIWDELD</sequence>
<dbReference type="InterPro" id="IPR036955">
    <property type="entry name" value="AP2/ERF_dom_sf"/>
</dbReference>
<feature type="domain" description="AP2/ERF" evidence="11">
    <location>
        <begin position="75"/>
        <end position="132"/>
    </location>
</feature>
<dbReference type="Gene3D" id="3.30.730.10">
    <property type="entry name" value="AP2/ERF domain"/>
    <property type="match status" value="1"/>
</dbReference>
<dbReference type="CDD" id="cd00018">
    <property type="entry name" value="AP2"/>
    <property type="match status" value="1"/>
</dbReference>
<dbReference type="InterPro" id="IPR001471">
    <property type="entry name" value="AP2/ERF_dom"/>
</dbReference>
<evidence type="ECO:0000256" key="3">
    <source>
        <dbReference type="ARBA" id="ARBA00022821"/>
    </source>
</evidence>
<dbReference type="PANTHER" id="PTHR31657">
    <property type="entry name" value="ETHYLENE-RESPONSIVE TRANSCRIPTION FACTOR ERF061"/>
    <property type="match status" value="1"/>
</dbReference>
<evidence type="ECO:0000256" key="5">
    <source>
        <dbReference type="ARBA" id="ARBA00023125"/>
    </source>
</evidence>
<evidence type="ECO:0000256" key="6">
    <source>
        <dbReference type="ARBA" id="ARBA00023159"/>
    </source>
</evidence>
<dbReference type="InterPro" id="IPR016177">
    <property type="entry name" value="DNA-bd_dom_sf"/>
</dbReference>
<dbReference type="Pfam" id="PF00847">
    <property type="entry name" value="AP2"/>
    <property type="match status" value="1"/>
</dbReference>
<evidence type="ECO:0000256" key="1">
    <source>
        <dbReference type="ARBA" id="ARBA00004123"/>
    </source>
</evidence>
<accession>A0A8X9A397</accession>
<dbReference type="EMBL" id="PNBA02000004">
    <property type="protein sequence ID" value="KAG6428177.1"/>
    <property type="molecule type" value="Genomic_DNA"/>
</dbReference>
<evidence type="ECO:0000256" key="4">
    <source>
        <dbReference type="ARBA" id="ARBA00023015"/>
    </source>
</evidence>
<keyword evidence="6" id="KW-0010">Activator</keyword>
<keyword evidence="8" id="KW-0539">Nucleus</keyword>
<reference evidence="12" key="1">
    <citation type="submission" date="2018-01" db="EMBL/GenBank/DDBJ databases">
        <authorList>
            <person name="Mao J.F."/>
        </authorList>
    </citation>
    <scope>NUCLEOTIDE SEQUENCE</scope>
    <source>
        <strain evidence="12">Huo1</strain>
        <tissue evidence="12">Leaf</tissue>
    </source>
</reference>
<dbReference type="PROSITE" id="PS51032">
    <property type="entry name" value="AP2_ERF"/>
    <property type="match status" value="1"/>
</dbReference>